<evidence type="ECO:0000313" key="4">
    <source>
        <dbReference type="Proteomes" id="UP000812287"/>
    </source>
</evidence>
<protein>
    <submittedName>
        <fullName evidence="3">Uncharacterized protein</fullName>
    </submittedName>
</protein>
<feature type="region of interest" description="Disordered" evidence="1">
    <location>
        <begin position="74"/>
        <end position="136"/>
    </location>
</feature>
<feature type="compositionally biased region" description="Pro residues" evidence="1">
    <location>
        <begin position="122"/>
        <end position="131"/>
    </location>
</feature>
<feature type="transmembrane region" description="Helical" evidence="2">
    <location>
        <begin position="481"/>
        <end position="499"/>
    </location>
</feature>
<evidence type="ECO:0000256" key="2">
    <source>
        <dbReference type="SAM" id="Phobius"/>
    </source>
</evidence>
<keyword evidence="2" id="KW-0812">Transmembrane</keyword>
<gene>
    <name evidence="3" type="ORF">BT62DRAFT_930099</name>
</gene>
<proteinExistence type="predicted"/>
<feature type="compositionally biased region" description="Basic and acidic residues" evidence="1">
    <location>
        <begin position="1"/>
        <end position="10"/>
    </location>
</feature>
<accession>A0A9P8AVK8</accession>
<feature type="compositionally biased region" description="Low complexity" evidence="1">
    <location>
        <begin position="108"/>
        <end position="121"/>
    </location>
</feature>
<feature type="compositionally biased region" description="Basic residues" evidence="1">
    <location>
        <begin position="408"/>
        <end position="418"/>
    </location>
</feature>
<dbReference type="OrthoDB" id="3253553at2759"/>
<reference evidence="3" key="1">
    <citation type="submission" date="2020-11" db="EMBL/GenBank/DDBJ databases">
        <title>Adaptations for nitrogen fixation in a non-lichenized fungal sporocarp promotes dispersal by wood-feeding termites.</title>
        <authorList>
            <consortium name="DOE Joint Genome Institute"/>
            <person name="Koch R.A."/>
            <person name="Yoon G."/>
            <person name="Arayal U."/>
            <person name="Lail K."/>
            <person name="Amirebrahimi M."/>
            <person name="Labutti K."/>
            <person name="Lipzen A."/>
            <person name="Riley R."/>
            <person name="Barry K."/>
            <person name="Henrissat B."/>
            <person name="Grigoriev I.V."/>
            <person name="Herr J.R."/>
            <person name="Aime M.C."/>
        </authorList>
    </citation>
    <scope>NUCLEOTIDE SEQUENCE</scope>
    <source>
        <strain evidence="3">MCA 3950</strain>
    </source>
</reference>
<comment type="caution">
    <text evidence="3">The sequence shown here is derived from an EMBL/GenBank/DDBJ whole genome shotgun (WGS) entry which is preliminary data.</text>
</comment>
<name>A0A9P8AVK8_9AGAR</name>
<sequence>MYASLRDHDSPPPTSQFRRPWSPEPFDPNPRTEFYDSKLNYPWFPTYNPPARRREPSVEALDLADYAAMLRRQPPAQPNYDYNEDPNDFDHDSVHRGVPSFVSRGETRSSNSRNNASRFRPFPLPSPPPPATAAQAHIADSDHDIDASRFPAFTRYWYTSPPQNSLPFDEDPYILPPKRISHNGTPFDPGHTYNSFPTHSTQYTDSNALPWSSDPDPPSYLDPSLKEERIRMLEREFANTPNTAQQGEERPQIGMADGRGNLITQGPRKRTTTRVLQVLLSLAAGIPGIYAAVAIKTKGTPPPAGTPAAYVLYIVAIMTFLLLFGMFVVRPCIKRPKKERSAPGLNGMMVLPVCGNDKKKKKGKKEGPPSQDVQVNLIVDPTMFQPPQEEISDSEDDATRWEGSTASSRRKKNAKPARRSVFTGLHMEAERRRARSRAKKVAVVDVFGLIIWGAVFVVVLLGKRCPSGDYEGWCNAYNVSSAAACLLCVAFGISVFFDIKDLHASKISPRTR</sequence>
<dbReference type="Proteomes" id="UP000812287">
    <property type="component" value="Unassembled WGS sequence"/>
</dbReference>
<dbReference type="EMBL" id="MU250530">
    <property type="protein sequence ID" value="KAG7448012.1"/>
    <property type="molecule type" value="Genomic_DNA"/>
</dbReference>
<feature type="transmembrane region" description="Helical" evidence="2">
    <location>
        <begin position="275"/>
        <end position="295"/>
    </location>
</feature>
<feature type="region of interest" description="Disordered" evidence="1">
    <location>
        <begin position="1"/>
        <end position="37"/>
    </location>
</feature>
<keyword evidence="4" id="KW-1185">Reference proteome</keyword>
<keyword evidence="2" id="KW-1133">Transmembrane helix</keyword>
<feature type="region of interest" description="Disordered" evidence="1">
    <location>
        <begin position="241"/>
        <end position="266"/>
    </location>
</feature>
<dbReference type="AlphaFoldDB" id="A0A9P8AVK8"/>
<evidence type="ECO:0000313" key="3">
    <source>
        <dbReference type="EMBL" id="KAG7448012.1"/>
    </source>
</evidence>
<keyword evidence="2" id="KW-0472">Membrane</keyword>
<evidence type="ECO:0000256" key="1">
    <source>
        <dbReference type="SAM" id="MobiDB-lite"/>
    </source>
</evidence>
<feature type="transmembrane region" description="Helical" evidence="2">
    <location>
        <begin position="307"/>
        <end position="329"/>
    </location>
</feature>
<organism evidence="3 4">
    <name type="scientific">Guyanagaster necrorhizus</name>
    <dbReference type="NCBI Taxonomy" id="856835"/>
    <lineage>
        <taxon>Eukaryota</taxon>
        <taxon>Fungi</taxon>
        <taxon>Dikarya</taxon>
        <taxon>Basidiomycota</taxon>
        <taxon>Agaricomycotina</taxon>
        <taxon>Agaricomycetes</taxon>
        <taxon>Agaricomycetidae</taxon>
        <taxon>Agaricales</taxon>
        <taxon>Marasmiineae</taxon>
        <taxon>Physalacriaceae</taxon>
        <taxon>Guyanagaster</taxon>
    </lineage>
</organism>
<feature type="transmembrane region" description="Helical" evidence="2">
    <location>
        <begin position="441"/>
        <end position="461"/>
    </location>
</feature>
<dbReference type="GeneID" id="66108155"/>
<feature type="region of interest" description="Disordered" evidence="1">
    <location>
        <begin position="386"/>
        <end position="418"/>
    </location>
</feature>
<dbReference type="RefSeq" id="XP_043041512.1">
    <property type="nucleotide sequence ID" value="XM_043185858.1"/>
</dbReference>